<keyword evidence="2" id="KW-1185">Reference proteome</keyword>
<evidence type="ECO:0000313" key="2">
    <source>
        <dbReference type="Proteomes" id="UP001518989"/>
    </source>
</evidence>
<dbReference type="Proteomes" id="UP001518989">
    <property type="component" value="Unassembled WGS sequence"/>
</dbReference>
<dbReference type="RefSeq" id="WP_207419974.1">
    <property type="nucleotide sequence ID" value="NZ_CP061180.1"/>
</dbReference>
<evidence type="ECO:0000313" key="1">
    <source>
        <dbReference type="EMBL" id="MBO1081790.1"/>
    </source>
</evidence>
<comment type="caution">
    <text evidence="1">The sequence shown here is derived from an EMBL/GenBank/DDBJ whole genome shotgun (WGS) entry which is preliminary data.</text>
</comment>
<organism evidence="1 2">
    <name type="scientific">Roseomonas haemaphysalidis</name>
    <dbReference type="NCBI Taxonomy" id="2768162"/>
    <lineage>
        <taxon>Bacteria</taxon>
        <taxon>Pseudomonadati</taxon>
        <taxon>Pseudomonadota</taxon>
        <taxon>Alphaproteobacteria</taxon>
        <taxon>Acetobacterales</taxon>
        <taxon>Roseomonadaceae</taxon>
        <taxon>Roseomonas</taxon>
    </lineage>
</organism>
<reference evidence="1 2" key="1">
    <citation type="submission" date="2020-09" db="EMBL/GenBank/DDBJ databases">
        <title>Roseomonas.</title>
        <authorList>
            <person name="Zhu W."/>
        </authorList>
    </citation>
    <scope>NUCLEOTIDE SEQUENCE [LARGE SCALE GENOMIC DNA]</scope>
    <source>
        <strain evidence="1 2">573</strain>
    </source>
</reference>
<dbReference type="EMBL" id="JACTNG010000021">
    <property type="protein sequence ID" value="MBO1081790.1"/>
    <property type="molecule type" value="Genomic_DNA"/>
</dbReference>
<name>A0ABS3KWD6_9PROT</name>
<gene>
    <name evidence="1" type="ORF">IAI61_22425</name>
</gene>
<protein>
    <submittedName>
        <fullName evidence="1">Uncharacterized protein</fullName>
    </submittedName>
</protein>
<accession>A0ABS3KWD6</accession>
<sequence length="93" mass="9930">MSDKASEQRVLPTEPPPSLMFEIVADVAILQAVVTGLAKTDPAVLATVRAALAQLAVTSARVGQHTPLVQLMDDTMQRRIAAFEAKLPRHSIG</sequence>
<proteinExistence type="predicted"/>